<dbReference type="Gene3D" id="3.30.720.90">
    <property type="match status" value="1"/>
</dbReference>
<evidence type="ECO:0000256" key="3">
    <source>
        <dbReference type="ARBA" id="ARBA00023274"/>
    </source>
</evidence>
<dbReference type="Pfam" id="PF01781">
    <property type="entry name" value="Ribosomal_L38e"/>
    <property type="match status" value="1"/>
</dbReference>
<name>A0AAD5ZDM3_9POAL</name>
<dbReference type="GO" id="GO:0022618">
    <property type="term" value="P:protein-RNA complex assembly"/>
    <property type="evidence" value="ECO:0007669"/>
    <property type="project" value="TreeGrafter"/>
</dbReference>
<comment type="caution">
    <text evidence="5">The sequence shown here is derived from an EMBL/GenBank/DDBJ whole genome shotgun (WGS) entry which is preliminary data.</text>
</comment>
<evidence type="ECO:0000256" key="1">
    <source>
        <dbReference type="ARBA" id="ARBA00007803"/>
    </source>
</evidence>
<proteinExistence type="inferred from homology"/>
<comment type="similarity">
    <text evidence="1 4">Belongs to the eukaryotic ribosomal protein eL38 family.</text>
</comment>
<evidence type="ECO:0000256" key="2">
    <source>
        <dbReference type="ARBA" id="ARBA00022980"/>
    </source>
</evidence>
<dbReference type="AlphaFoldDB" id="A0AAD5ZDM3"/>
<dbReference type="FunFam" id="3.30.720.90:FF:000001">
    <property type="entry name" value="60S ribosomal protein L38"/>
    <property type="match status" value="1"/>
</dbReference>
<dbReference type="InterPro" id="IPR002675">
    <property type="entry name" value="Ribosomal_eL38"/>
</dbReference>
<keyword evidence="6" id="KW-1185">Reference proteome</keyword>
<evidence type="ECO:0000256" key="4">
    <source>
        <dbReference type="RuleBase" id="RU003445"/>
    </source>
</evidence>
<sequence length="123" mass="14794">MHPILSFHLPTSVKGAKRFYTLPFDWRRELFTKPYEMPKQIHEIKDFLLTARRKDARSVKIKRSKNEVKFKVRCAKYLYTLCVFDSEKADKLKQSLPPELNGYSWFGPEEEEIHGPEITWQWF</sequence>
<evidence type="ECO:0000313" key="6">
    <source>
        <dbReference type="Proteomes" id="UP001210211"/>
    </source>
</evidence>
<keyword evidence="3 4" id="KW-0687">Ribonucleoprotein</keyword>
<dbReference type="GO" id="GO:0006412">
    <property type="term" value="P:translation"/>
    <property type="evidence" value="ECO:0007669"/>
    <property type="project" value="InterPro"/>
</dbReference>
<organism evidence="5 6">
    <name type="scientific">Rhynchospora tenuis</name>
    <dbReference type="NCBI Taxonomy" id="198213"/>
    <lineage>
        <taxon>Eukaryota</taxon>
        <taxon>Viridiplantae</taxon>
        <taxon>Streptophyta</taxon>
        <taxon>Embryophyta</taxon>
        <taxon>Tracheophyta</taxon>
        <taxon>Spermatophyta</taxon>
        <taxon>Magnoliopsida</taxon>
        <taxon>Liliopsida</taxon>
        <taxon>Poales</taxon>
        <taxon>Cyperaceae</taxon>
        <taxon>Cyperoideae</taxon>
        <taxon>Rhynchosporeae</taxon>
        <taxon>Rhynchospora</taxon>
    </lineage>
</organism>
<protein>
    <recommendedName>
        <fullName evidence="7">60S ribosomal protein L38</fullName>
    </recommendedName>
</protein>
<dbReference type="PANTHER" id="PTHR10965:SF0">
    <property type="entry name" value="LARGE RIBOSOMAL SUBUNIT PROTEIN EL38"/>
    <property type="match status" value="1"/>
</dbReference>
<gene>
    <name evidence="5" type="ORF">LUZ61_020780</name>
</gene>
<keyword evidence="2 4" id="KW-0689">Ribosomal protein</keyword>
<accession>A0AAD5ZDM3</accession>
<reference evidence="5 6" key="1">
    <citation type="journal article" date="2022" name="Cell">
        <title>Repeat-based holocentromeres influence genome architecture and karyotype evolution.</title>
        <authorList>
            <person name="Hofstatter P.G."/>
            <person name="Thangavel G."/>
            <person name="Lux T."/>
            <person name="Neumann P."/>
            <person name="Vondrak T."/>
            <person name="Novak P."/>
            <person name="Zhang M."/>
            <person name="Costa L."/>
            <person name="Castellani M."/>
            <person name="Scott A."/>
            <person name="Toegelov H."/>
            <person name="Fuchs J."/>
            <person name="Mata-Sucre Y."/>
            <person name="Dias Y."/>
            <person name="Vanzela A.L.L."/>
            <person name="Huettel B."/>
            <person name="Almeida C.C.S."/>
            <person name="Simkova H."/>
            <person name="Souza G."/>
            <person name="Pedrosa-Harand A."/>
            <person name="Macas J."/>
            <person name="Mayer K.F.X."/>
            <person name="Houben A."/>
            <person name="Marques A."/>
        </authorList>
    </citation>
    <scope>NUCLEOTIDE SEQUENCE [LARGE SCALE GENOMIC DNA]</scope>
    <source>
        <strain evidence="5">RhyTen1mFocal</strain>
    </source>
</reference>
<evidence type="ECO:0008006" key="7">
    <source>
        <dbReference type="Google" id="ProtNLM"/>
    </source>
</evidence>
<dbReference type="Proteomes" id="UP001210211">
    <property type="component" value="Unassembled WGS sequence"/>
</dbReference>
<dbReference type="GO" id="GO:0022625">
    <property type="term" value="C:cytosolic large ribosomal subunit"/>
    <property type="evidence" value="ECO:0007669"/>
    <property type="project" value="TreeGrafter"/>
</dbReference>
<dbReference type="InterPro" id="IPR038464">
    <property type="entry name" value="Ribosomal_eL38_sf"/>
</dbReference>
<dbReference type="GO" id="GO:0003735">
    <property type="term" value="F:structural constituent of ribosome"/>
    <property type="evidence" value="ECO:0007669"/>
    <property type="project" value="InterPro"/>
</dbReference>
<dbReference type="PANTHER" id="PTHR10965">
    <property type="entry name" value="60S RIBOSOMAL PROTEIN L38"/>
    <property type="match status" value="1"/>
</dbReference>
<dbReference type="EMBL" id="JAMRDG010000002">
    <property type="protein sequence ID" value="KAJ3691616.1"/>
    <property type="molecule type" value="Genomic_DNA"/>
</dbReference>
<evidence type="ECO:0000313" key="5">
    <source>
        <dbReference type="EMBL" id="KAJ3691616.1"/>
    </source>
</evidence>